<evidence type="ECO:0000256" key="1">
    <source>
        <dbReference type="SAM" id="MobiDB-lite"/>
    </source>
</evidence>
<organism evidence="2 3">
    <name type="scientific">Pseudoponticoccus marisrubri</name>
    <dbReference type="NCBI Taxonomy" id="1685382"/>
    <lineage>
        <taxon>Bacteria</taxon>
        <taxon>Pseudomonadati</taxon>
        <taxon>Pseudomonadota</taxon>
        <taxon>Alphaproteobacteria</taxon>
        <taxon>Rhodobacterales</taxon>
        <taxon>Roseobacteraceae</taxon>
        <taxon>Pseudoponticoccus</taxon>
    </lineage>
</organism>
<dbReference type="EMBL" id="LPXO01000005">
    <property type="protein sequence ID" value="KUF10835.1"/>
    <property type="molecule type" value="Genomic_DNA"/>
</dbReference>
<reference evidence="2 3" key="1">
    <citation type="submission" date="2015-12" db="EMBL/GenBank/DDBJ databases">
        <authorList>
            <person name="Shamseldin A."/>
            <person name="Moawad H."/>
            <person name="Abd El-Rahim W.M."/>
            <person name="Sadowsky M.J."/>
        </authorList>
    </citation>
    <scope>NUCLEOTIDE SEQUENCE [LARGE SCALE GENOMIC DNA]</scope>
    <source>
        <strain evidence="2 3">SJ5A-1</strain>
    </source>
</reference>
<dbReference type="Proteomes" id="UP000054396">
    <property type="component" value="Unassembled WGS sequence"/>
</dbReference>
<keyword evidence="3" id="KW-1185">Reference proteome</keyword>
<evidence type="ECO:0000313" key="3">
    <source>
        <dbReference type="Proteomes" id="UP000054396"/>
    </source>
</evidence>
<protein>
    <submittedName>
        <fullName evidence="2">Uncharacterized protein</fullName>
    </submittedName>
</protein>
<dbReference type="STRING" id="1685382.AVJ23_10380"/>
<accession>A0A0W7WJN3</accession>
<comment type="caution">
    <text evidence="2">The sequence shown here is derived from an EMBL/GenBank/DDBJ whole genome shotgun (WGS) entry which is preliminary data.</text>
</comment>
<name>A0A0W7WJN3_9RHOB</name>
<evidence type="ECO:0000313" key="2">
    <source>
        <dbReference type="EMBL" id="KUF10835.1"/>
    </source>
</evidence>
<gene>
    <name evidence="2" type="ORF">AVJ23_10380</name>
</gene>
<dbReference type="RefSeq" id="WP_058862120.1">
    <property type="nucleotide sequence ID" value="NZ_LPXO01000005.1"/>
</dbReference>
<proteinExistence type="predicted"/>
<sequence length="65" mass="6442">MTPYPVPKARGISKHSRGIGALGTGGLSTGSIRAVVGVSVGSLLPFLTGEEAAAVVPTDTVTAHQ</sequence>
<dbReference type="AlphaFoldDB" id="A0A0W7WJN3"/>
<feature type="region of interest" description="Disordered" evidence="1">
    <location>
        <begin position="1"/>
        <end position="20"/>
    </location>
</feature>